<organism evidence="3 4">
    <name type="scientific">Alteriqipengyuania halimionae</name>
    <dbReference type="NCBI Taxonomy" id="1926630"/>
    <lineage>
        <taxon>Bacteria</taxon>
        <taxon>Pseudomonadati</taxon>
        <taxon>Pseudomonadota</taxon>
        <taxon>Alphaproteobacteria</taxon>
        <taxon>Sphingomonadales</taxon>
        <taxon>Erythrobacteraceae</taxon>
        <taxon>Alteriqipengyuania</taxon>
    </lineage>
</organism>
<sequence length="564" mass="61165">MATALDDKLAGIMAALTAPGAPLETDTYQRYGVDLVTLKNAPPTMFHLMAHYCNEHKDKEFIVDGDIRMTFGEAFAASIAVGKALVAHGVKTGDRIGIAARNSANWIVAYMGVLNAGGCATLLNGWWTGEELADGIDLVECSLVLADRQRAARLDGIEHGAEILVFDHGVPWNEGLGALVAADGAEDAQLPALGPDDLATVLYTSGSTGKAKGAWSDHRGVVHGVMSYAAQSLMVLQHFESIGEAPGAQPSALVVVPLFHVTGEVPLFLQSFALGRKLVLTPKWDAVEAMRLIEQEKVSYFVGVPLMSYEIATHPDRDKYDLSSCQAYAAGGAPRPVDHVTKIKDKLPEGFPLLGYGLTETNAVGCGNFNENYLAKPGSTGRPSEPLVDLAILDDDGNEMPQGEMGEICIRSICNFLGYWNDEKSTKEAILPNGFFRTGDLGYLDEDDYLFIVDRKKDIIIRGGENIACLEVEQAIYGHDDIAECSVFGLPDDRYGELPYAVYLAKDGASLSEDELREYVEGRIAKFKVPVRFFEASESLPRLGTAKIDRRALRNQYAKVVLPE</sequence>
<comment type="caution">
    <text evidence="3">The sequence shown here is derived from an EMBL/GenBank/DDBJ whole genome shotgun (WGS) entry which is preliminary data.</text>
</comment>
<dbReference type="InterPro" id="IPR042099">
    <property type="entry name" value="ANL_N_sf"/>
</dbReference>
<dbReference type="InterPro" id="IPR025110">
    <property type="entry name" value="AMP-bd_C"/>
</dbReference>
<dbReference type="GO" id="GO:0016405">
    <property type="term" value="F:CoA-ligase activity"/>
    <property type="evidence" value="ECO:0007669"/>
    <property type="project" value="TreeGrafter"/>
</dbReference>
<feature type="domain" description="AMP-binding enzyme C-terminal" evidence="2">
    <location>
        <begin position="471"/>
        <end position="547"/>
    </location>
</feature>
<dbReference type="Pfam" id="PF00501">
    <property type="entry name" value="AMP-binding"/>
    <property type="match status" value="1"/>
</dbReference>
<proteinExistence type="predicted"/>
<gene>
    <name evidence="3" type="ORF">GRI68_13345</name>
</gene>
<dbReference type="RefSeq" id="WP_160617726.1">
    <property type="nucleotide sequence ID" value="NZ_WTYR01000001.1"/>
</dbReference>
<evidence type="ECO:0000259" key="2">
    <source>
        <dbReference type="Pfam" id="PF13193"/>
    </source>
</evidence>
<protein>
    <submittedName>
        <fullName evidence="3">AMP-binding protein</fullName>
    </submittedName>
</protein>
<feature type="domain" description="AMP-dependent synthetase/ligase" evidence="1">
    <location>
        <begin position="51"/>
        <end position="420"/>
    </location>
</feature>
<dbReference type="Gene3D" id="3.30.300.30">
    <property type="match status" value="1"/>
</dbReference>
<dbReference type="Pfam" id="PF13193">
    <property type="entry name" value="AMP-binding_C"/>
    <property type="match status" value="1"/>
</dbReference>
<dbReference type="InterPro" id="IPR020845">
    <property type="entry name" value="AMP-binding_CS"/>
</dbReference>
<evidence type="ECO:0000313" key="4">
    <source>
        <dbReference type="Proteomes" id="UP000429229"/>
    </source>
</evidence>
<dbReference type="InterPro" id="IPR000873">
    <property type="entry name" value="AMP-dep_synth/lig_dom"/>
</dbReference>
<reference evidence="3 4" key="1">
    <citation type="submission" date="2019-12" db="EMBL/GenBank/DDBJ databases">
        <title>Genomic-based taxomic classification of the family Erythrobacteraceae.</title>
        <authorList>
            <person name="Xu L."/>
        </authorList>
    </citation>
    <scope>NUCLEOTIDE SEQUENCE [LARGE SCALE GENOMIC DNA]</scope>
    <source>
        <strain evidence="3 4">LMG 29519</strain>
    </source>
</reference>
<evidence type="ECO:0000259" key="1">
    <source>
        <dbReference type="Pfam" id="PF00501"/>
    </source>
</evidence>
<dbReference type="SUPFAM" id="SSF56801">
    <property type="entry name" value="Acetyl-CoA synthetase-like"/>
    <property type="match status" value="1"/>
</dbReference>
<dbReference type="OrthoDB" id="9803968at2"/>
<evidence type="ECO:0000313" key="3">
    <source>
        <dbReference type="EMBL" id="MXP11168.1"/>
    </source>
</evidence>
<dbReference type="PROSITE" id="PS00455">
    <property type="entry name" value="AMP_BINDING"/>
    <property type="match status" value="1"/>
</dbReference>
<dbReference type="Gene3D" id="3.40.50.12780">
    <property type="entry name" value="N-terminal domain of ligase-like"/>
    <property type="match status" value="1"/>
</dbReference>
<dbReference type="EMBL" id="WTYR01000001">
    <property type="protein sequence ID" value="MXP11168.1"/>
    <property type="molecule type" value="Genomic_DNA"/>
</dbReference>
<dbReference type="GO" id="GO:0019748">
    <property type="term" value="P:secondary metabolic process"/>
    <property type="evidence" value="ECO:0007669"/>
    <property type="project" value="TreeGrafter"/>
</dbReference>
<name>A0A6I4U595_9SPHN</name>
<dbReference type="Proteomes" id="UP000429229">
    <property type="component" value="Unassembled WGS sequence"/>
</dbReference>
<dbReference type="AlphaFoldDB" id="A0A6I4U595"/>
<dbReference type="PANTHER" id="PTHR24096:SF393">
    <property type="entry name" value="LIGASE, PUTATIVE-RELATED"/>
    <property type="match status" value="1"/>
</dbReference>
<keyword evidence="4" id="KW-1185">Reference proteome</keyword>
<dbReference type="InterPro" id="IPR045851">
    <property type="entry name" value="AMP-bd_C_sf"/>
</dbReference>
<dbReference type="PANTHER" id="PTHR24096">
    <property type="entry name" value="LONG-CHAIN-FATTY-ACID--COA LIGASE"/>
    <property type="match status" value="1"/>
</dbReference>
<accession>A0A6I4U595</accession>